<name>A0A1M6Z7F0_9FLAO</name>
<keyword evidence="1" id="KW-0812">Transmembrane</keyword>
<keyword evidence="1" id="KW-1133">Transmembrane helix</keyword>
<feature type="transmembrane region" description="Helical" evidence="1">
    <location>
        <begin position="46"/>
        <end position="64"/>
    </location>
</feature>
<organism evidence="2 3">
    <name type="scientific">Flavobacterium saccharophilum</name>
    <dbReference type="NCBI Taxonomy" id="29534"/>
    <lineage>
        <taxon>Bacteria</taxon>
        <taxon>Pseudomonadati</taxon>
        <taxon>Bacteroidota</taxon>
        <taxon>Flavobacteriia</taxon>
        <taxon>Flavobacteriales</taxon>
        <taxon>Flavobacteriaceae</taxon>
        <taxon>Flavobacterium</taxon>
    </lineage>
</organism>
<keyword evidence="3" id="KW-1185">Reference proteome</keyword>
<evidence type="ECO:0000313" key="2">
    <source>
        <dbReference type="EMBL" id="SHL26340.1"/>
    </source>
</evidence>
<dbReference type="EMBL" id="FRBY01000001">
    <property type="protein sequence ID" value="SHL26340.1"/>
    <property type="molecule type" value="Genomic_DNA"/>
</dbReference>
<accession>A0A1M6Z7F0</accession>
<gene>
    <name evidence="2" type="ORF">SAMN05444366_0146</name>
</gene>
<dbReference type="Proteomes" id="UP000184121">
    <property type="component" value="Unassembled WGS sequence"/>
</dbReference>
<protein>
    <submittedName>
        <fullName evidence="2">Uncharacterized protein</fullName>
    </submittedName>
</protein>
<evidence type="ECO:0000256" key="1">
    <source>
        <dbReference type="SAM" id="Phobius"/>
    </source>
</evidence>
<reference evidence="3" key="1">
    <citation type="submission" date="2016-11" db="EMBL/GenBank/DDBJ databases">
        <authorList>
            <person name="Varghese N."/>
            <person name="Submissions S."/>
        </authorList>
    </citation>
    <scope>NUCLEOTIDE SEQUENCE [LARGE SCALE GENOMIC DNA]</scope>
    <source>
        <strain evidence="3">DSM 1811</strain>
    </source>
</reference>
<proteinExistence type="predicted"/>
<sequence length="69" mass="7757">MKIKNILLTFFLTLISVSEMRAQTPSCPTCPNQEFPEMPIDQHIIYLIGAALVLGFVMIYKSIIKKASV</sequence>
<dbReference type="AlphaFoldDB" id="A0A1M6Z7F0"/>
<evidence type="ECO:0000313" key="3">
    <source>
        <dbReference type="Proteomes" id="UP000184121"/>
    </source>
</evidence>
<keyword evidence="1" id="KW-0472">Membrane</keyword>